<dbReference type="Gene3D" id="3.40.50.300">
    <property type="entry name" value="P-loop containing nucleotide triphosphate hydrolases"/>
    <property type="match status" value="1"/>
</dbReference>
<dbReference type="SUPFAM" id="SSF56091">
    <property type="entry name" value="DNA ligase/mRNA capping enzyme, catalytic domain"/>
    <property type="match status" value="1"/>
</dbReference>
<dbReference type="InterPro" id="IPR027417">
    <property type="entry name" value="P-loop_NTPase"/>
</dbReference>
<dbReference type="SUPFAM" id="SSF52540">
    <property type="entry name" value="P-loop containing nucleoside triphosphate hydrolases"/>
    <property type="match status" value="1"/>
</dbReference>
<dbReference type="InterPro" id="IPR004843">
    <property type="entry name" value="Calcineurin-like_PHP"/>
</dbReference>
<dbReference type="InterPro" id="IPR032380">
    <property type="entry name" value="PNKP_ligase_dom"/>
</dbReference>
<dbReference type="Proteomes" id="UP000664417">
    <property type="component" value="Unassembled WGS sequence"/>
</dbReference>
<dbReference type="Pfam" id="PF00149">
    <property type="entry name" value="Metallophos"/>
    <property type="match status" value="1"/>
</dbReference>
<dbReference type="InterPro" id="IPR050126">
    <property type="entry name" value="Ap4A_hydrolase"/>
</dbReference>
<evidence type="ECO:0000313" key="3">
    <source>
        <dbReference type="EMBL" id="MBO1323086.1"/>
    </source>
</evidence>
<evidence type="ECO:0000313" key="4">
    <source>
        <dbReference type="Proteomes" id="UP000664417"/>
    </source>
</evidence>
<dbReference type="Pfam" id="PF16542">
    <property type="entry name" value="PNKP_ligase"/>
    <property type="match status" value="1"/>
</dbReference>
<dbReference type="SUPFAM" id="SSF56300">
    <property type="entry name" value="Metallo-dependent phosphatases"/>
    <property type="match status" value="1"/>
</dbReference>
<dbReference type="InterPro" id="IPR024028">
    <property type="entry name" value="PNKP_bac"/>
</dbReference>
<dbReference type="Gene3D" id="3.30.470.30">
    <property type="entry name" value="DNA ligase/mRNA capping enzyme"/>
    <property type="match status" value="2"/>
</dbReference>
<dbReference type="InterPro" id="IPR029052">
    <property type="entry name" value="Metallo-depent_PP-like"/>
</dbReference>
<dbReference type="Pfam" id="PF13671">
    <property type="entry name" value="AAA_33"/>
    <property type="match status" value="1"/>
</dbReference>
<dbReference type="GO" id="GO:0005737">
    <property type="term" value="C:cytoplasm"/>
    <property type="evidence" value="ECO:0007669"/>
    <property type="project" value="TreeGrafter"/>
</dbReference>
<accession>A0A8J7QCC0</accession>
<dbReference type="CDD" id="cd07423">
    <property type="entry name" value="MPP_Prp_like"/>
    <property type="match status" value="1"/>
</dbReference>
<organism evidence="3 4">
    <name type="scientific">Acanthopleuribacter pedis</name>
    <dbReference type="NCBI Taxonomy" id="442870"/>
    <lineage>
        <taxon>Bacteria</taxon>
        <taxon>Pseudomonadati</taxon>
        <taxon>Acidobacteriota</taxon>
        <taxon>Holophagae</taxon>
        <taxon>Acanthopleuribacterales</taxon>
        <taxon>Acanthopleuribacteraceae</taxon>
        <taxon>Acanthopleuribacter</taxon>
    </lineage>
</organism>
<dbReference type="GO" id="GO:0016791">
    <property type="term" value="F:phosphatase activity"/>
    <property type="evidence" value="ECO:0007669"/>
    <property type="project" value="TreeGrafter"/>
</dbReference>
<reference evidence="3" key="1">
    <citation type="submission" date="2021-03" db="EMBL/GenBank/DDBJ databases">
        <authorList>
            <person name="Wang G."/>
        </authorList>
    </citation>
    <scope>NUCLEOTIDE SEQUENCE</scope>
    <source>
        <strain evidence="3">KCTC 12899</strain>
    </source>
</reference>
<feature type="domain" description="Polynucleotide kinase-phosphatase ligase" evidence="2">
    <location>
        <begin position="468"/>
        <end position="846"/>
    </location>
</feature>
<dbReference type="EMBL" id="JAFREP010000049">
    <property type="protein sequence ID" value="MBO1323086.1"/>
    <property type="molecule type" value="Genomic_DNA"/>
</dbReference>
<proteinExistence type="predicted"/>
<keyword evidence="4" id="KW-1185">Reference proteome</keyword>
<dbReference type="GO" id="GO:0016301">
    <property type="term" value="F:kinase activity"/>
    <property type="evidence" value="ECO:0007669"/>
    <property type="project" value="UniProtKB-KW"/>
</dbReference>
<dbReference type="NCBIfam" id="TIGR04075">
    <property type="entry name" value="bacter_Pnkp"/>
    <property type="match status" value="1"/>
</dbReference>
<keyword evidence="3" id="KW-0418">Kinase</keyword>
<dbReference type="PANTHER" id="PTHR42850">
    <property type="entry name" value="METALLOPHOSPHOESTERASE"/>
    <property type="match status" value="1"/>
</dbReference>
<evidence type="ECO:0000259" key="2">
    <source>
        <dbReference type="Pfam" id="PF16542"/>
    </source>
</evidence>
<gene>
    <name evidence="3" type="ORF">J3U88_31775</name>
</gene>
<dbReference type="Gene3D" id="3.60.21.10">
    <property type="match status" value="1"/>
</dbReference>
<keyword evidence="3" id="KW-0808">Transferase</keyword>
<comment type="caution">
    <text evidence="3">The sequence shown here is derived from an EMBL/GenBank/DDBJ whole genome shotgun (WGS) entry which is preliminary data.</text>
</comment>
<protein>
    <submittedName>
        <fullName evidence="3">Polynucleotide kinase-phosphatase</fullName>
    </submittedName>
</protein>
<dbReference type="AlphaFoldDB" id="A0A8J7QCC0"/>
<dbReference type="InterPro" id="IPR041780">
    <property type="entry name" value="MPP_PrpE-like"/>
</dbReference>
<name>A0A8J7QCC0_9BACT</name>
<sequence>MKISIPDLSLVLLVGPSGSGKSTFAARHFLPTEVISSDRCRGMVCDDENSLEASSDAFDLVHYWAGKRLKRGKRAVIDATNVQRDARASLIKLARDYHARVVAIVLETPEAVCHERNASRPDRNFGPHVVRGQHRDMRRSIKHLKKEGLHHVYRLDTPEKAAEAEIVPTPMWPDRRDERGPFDLIGDIHGCFDETLLLLAKLGYRVREEPHEGETRFIVDAPQGRRVVFLGDLVDRGPASNRVLRLAMDMVEAGVALCVPGNHENKLERWLGGRKKIKPSHGLAATIEQLETETPAFRERVRTFINGLVSHMILDEGRLIVAHAGMKESYAGRASGVVRSFALYGETTGETDSYGLPVRYDWAAEYRGKAAVVYGHTPVPNATWVNRTICLDTGCVFGGKLTALRWPERELVAVPAAKMYYEPAKPMAEERAERPGDEPFRIEDVRGKRIVNTRFDRQVVIREEFGMAAMEVISRFAVDPRWLTYLPATMAPTETSKRAGYLEHPEEAFATFRRMEISEVICQEKHMGSRAVVQLCQSAEVARQRFGTEDDAIGIVYTRSGRRFFTDRDLEQAFLTRLVTAVGKAGLWDSLETEWLTLDCELMPWSAKGLDLLQQQYARVGAAASAAIPATLAVLEQAQGRGIDVAPQLAAWRHRETNLALYRRAYGHYCWETDGLQGLRLAPFHILAGEGKAHYDKDHLWHMQQAEALAAADPELIQATRYRRLMLDDAEAESRVTQWWLDMTEAGGEGMVVKPIAFVPYGKDNRIILPAVKCRGRDYLRIIYGPDYTEPAQLERLRSRGLNHKRRNAVREYLLGLEALARFAAGDSISQVHECVTAIAALETEPIDPRL</sequence>
<dbReference type="RefSeq" id="WP_207863058.1">
    <property type="nucleotide sequence ID" value="NZ_JAFREP010000049.1"/>
</dbReference>
<evidence type="ECO:0000259" key="1">
    <source>
        <dbReference type="Pfam" id="PF00149"/>
    </source>
</evidence>
<feature type="domain" description="Calcineurin-like phosphoesterase" evidence="1">
    <location>
        <begin position="181"/>
        <end position="380"/>
    </location>
</feature>
<dbReference type="PANTHER" id="PTHR42850:SF7">
    <property type="entry name" value="BIS(5'-NUCLEOSYL)-TETRAPHOSPHATASE PRPE [ASYMMETRICAL]"/>
    <property type="match status" value="1"/>
</dbReference>